<comment type="subcellular location">
    <subcellularLocation>
        <location evidence="2">Golgi apparatus membrane</location>
        <topology evidence="2">Single-pass type II membrane protein</topology>
    </subcellularLocation>
</comment>
<evidence type="ECO:0000259" key="4">
    <source>
        <dbReference type="Pfam" id="PF03407"/>
    </source>
</evidence>
<dbReference type="EMBL" id="CACTIH010007351">
    <property type="protein sequence ID" value="CAA3010785.1"/>
    <property type="molecule type" value="Genomic_DNA"/>
</dbReference>
<dbReference type="PANTHER" id="PTHR46038">
    <property type="entry name" value="EXPRESSED PROTEIN-RELATED"/>
    <property type="match status" value="1"/>
</dbReference>
<keyword evidence="2" id="KW-0333">Golgi apparatus</keyword>
<sequence length="399" mass="46104">MDSVDGGTNCKDDEIVLESSDHHNTSSNHHQQQKQHNRSSREIFQITLIFFIMLGLSGLVLYQYAYPSPFYQRSYSQSFSPRNPMKENQSSPSRGALQGNKISPSNDTTPGKQISPGNDDKTLEKVLDQAAMEDKTVIITTLNAAWTEPNSIFDFFLESFAIGNGTQNLLKHVIVIAFDAKAYFRCLAVLTNCYALKTEGVDFADEAIFMTEDYLKMMWTRIEFLISVLEIGYNFVFTDADVMWLRNPFHRFYSNVDFQIACDHYWFNSTDLNNSPNGGFNYVRSNNRTIQFYKFWYKSKDKFPGQHDQDVLNMIKFDPFINKIGLEIRFLDTAYFGGFCEPSKDLNLVCTMHANCCIGLDNKIHDLKMVIDDWKNYMSMPGHEKFTKTINWTVPRRCF</sequence>
<dbReference type="Pfam" id="PF03407">
    <property type="entry name" value="Nucleotid_trans"/>
    <property type="match status" value="1"/>
</dbReference>
<dbReference type="OrthoDB" id="540503at2759"/>
<dbReference type="AlphaFoldDB" id="A0A8S0U3P6"/>
<dbReference type="Proteomes" id="UP000594638">
    <property type="component" value="Unassembled WGS sequence"/>
</dbReference>
<feature type="transmembrane region" description="Helical" evidence="2">
    <location>
        <begin position="43"/>
        <end position="65"/>
    </location>
</feature>
<keyword evidence="6" id="KW-1185">Reference proteome</keyword>
<evidence type="ECO:0000256" key="3">
    <source>
        <dbReference type="SAM" id="MobiDB-lite"/>
    </source>
</evidence>
<feature type="compositionally biased region" description="Polar residues" evidence="3">
    <location>
        <begin position="76"/>
        <end position="93"/>
    </location>
</feature>
<keyword evidence="2" id="KW-0328">Glycosyltransferase</keyword>
<dbReference type="GO" id="GO:0000139">
    <property type="term" value="C:Golgi membrane"/>
    <property type="evidence" value="ECO:0007669"/>
    <property type="project" value="UniProtKB-SubCell"/>
</dbReference>
<keyword evidence="2" id="KW-0472">Membrane</keyword>
<keyword evidence="2" id="KW-0735">Signal-anchor</keyword>
<keyword evidence="2" id="KW-0961">Cell wall biogenesis/degradation</keyword>
<dbReference type="SUPFAM" id="SSF53448">
    <property type="entry name" value="Nucleotide-diphospho-sugar transferases"/>
    <property type="match status" value="1"/>
</dbReference>
<dbReference type="GO" id="GO:0016757">
    <property type="term" value="F:glycosyltransferase activity"/>
    <property type="evidence" value="ECO:0007669"/>
    <property type="project" value="UniProtKB-KW"/>
</dbReference>
<comment type="caution">
    <text evidence="5">The sequence shown here is derived from an EMBL/GenBank/DDBJ whole genome shotgun (WGS) entry which is preliminary data.</text>
</comment>
<comment type="similarity">
    <text evidence="1 2">Belongs to the glycosyltransferase 77 family.</text>
</comment>
<evidence type="ECO:0000313" key="5">
    <source>
        <dbReference type="EMBL" id="CAA3010785.1"/>
    </source>
</evidence>
<evidence type="ECO:0000256" key="2">
    <source>
        <dbReference type="RuleBase" id="RU363055"/>
    </source>
</evidence>
<dbReference type="PANTHER" id="PTHR46038:SF58">
    <property type="entry name" value="GLYCOSYLTRANSFERASE"/>
    <property type="match status" value="1"/>
</dbReference>
<feature type="compositionally biased region" description="Polar residues" evidence="3">
    <location>
        <begin position="100"/>
        <end position="116"/>
    </location>
</feature>
<feature type="domain" description="Nucleotide-diphospho-sugar transferase" evidence="4">
    <location>
        <begin position="169"/>
        <end position="367"/>
    </location>
</feature>
<keyword evidence="2" id="KW-0808">Transferase</keyword>
<proteinExistence type="inferred from homology"/>
<protein>
    <recommendedName>
        <fullName evidence="2">Glycosyltransferase</fullName>
        <ecNumber evidence="2">2.4.2.-</ecNumber>
    </recommendedName>
</protein>
<dbReference type="InterPro" id="IPR005069">
    <property type="entry name" value="Nucl-diP-sugar_transferase"/>
</dbReference>
<dbReference type="Gramene" id="OE9A032786T1">
    <property type="protein sequence ID" value="OE9A032786C1"/>
    <property type="gene ID" value="OE9A032786"/>
</dbReference>
<name>A0A8S0U3P6_OLEEU</name>
<feature type="region of interest" description="Disordered" evidence="3">
    <location>
        <begin position="76"/>
        <end position="120"/>
    </location>
</feature>
<dbReference type="InterPro" id="IPR029044">
    <property type="entry name" value="Nucleotide-diphossugar_trans"/>
</dbReference>
<dbReference type="InterPro" id="IPR044821">
    <property type="entry name" value="At1g28695/At4g15970-like"/>
</dbReference>
<keyword evidence="2" id="KW-1133">Transmembrane helix</keyword>
<reference evidence="5 6" key="1">
    <citation type="submission" date="2019-12" db="EMBL/GenBank/DDBJ databases">
        <authorList>
            <person name="Alioto T."/>
            <person name="Alioto T."/>
            <person name="Gomez Garrido J."/>
        </authorList>
    </citation>
    <scope>NUCLEOTIDE SEQUENCE [LARGE SCALE GENOMIC DNA]</scope>
</reference>
<dbReference type="EC" id="2.4.2.-" evidence="2"/>
<organism evidence="5 6">
    <name type="scientific">Olea europaea subsp. europaea</name>
    <dbReference type="NCBI Taxonomy" id="158383"/>
    <lineage>
        <taxon>Eukaryota</taxon>
        <taxon>Viridiplantae</taxon>
        <taxon>Streptophyta</taxon>
        <taxon>Embryophyta</taxon>
        <taxon>Tracheophyta</taxon>
        <taxon>Spermatophyta</taxon>
        <taxon>Magnoliopsida</taxon>
        <taxon>eudicotyledons</taxon>
        <taxon>Gunneridae</taxon>
        <taxon>Pentapetalae</taxon>
        <taxon>asterids</taxon>
        <taxon>lamiids</taxon>
        <taxon>Lamiales</taxon>
        <taxon>Oleaceae</taxon>
        <taxon>Oleeae</taxon>
        <taxon>Olea</taxon>
    </lineage>
</organism>
<accession>A0A8S0U3P6</accession>
<keyword evidence="2" id="KW-0812">Transmembrane</keyword>
<dbReference type="GO" id="GO:0071555">
    <property type="term" value="P:cell wall organization"/>
    <property type="evidence" value="ECO:0007669"/>
    <property type="project" value="UniProtKB-KW"/>
</dbReference>
<evidence type="ECO:0000256" key="1">
    <source>
        <dbReference type="ARBA" id="ARBA00007033"/>
    </source>
</evidence>
<gene>
    <name evidence="5" type="ORF">OLEA9_A032786</name>
</gene>
<evidence type="ECO:0000313" key="6">
    <source>
        <dbReference type="Proteomes" id="UP000594638"/>
    </source>
</evidence>